<name>A0A2T9YJL1_9FUNG</name>
<evidence type="ECO:0000313" key="6">
    <source>
        <dbReference type="Proteomes" id="UP000245699"/>
    </source>
</evidence>
<protein>
    <recommendedName>
        <fullName evidence="4">RING-type domain-containing protein</fullName>
    </recommendedName>
</protein>
<dbReference type="Proteomes" id="UP000245699">
    <property type="component" value="Unassembled WGS sequence"/>
</dbReference>
<sequence length="342" mass="39205">MKILYFISILSLVCSFPVFQNEYKLNNSFGLENLLYLYQKNQPDGALNRFSKRQVSNSASGIAIGISACSIVLYYVVRFFIYYRQSKVIQSTINVVQVTNAYGNSTETTTRIANPDRINVMENRNMITTEDLASYPLVTMKECKKSPSIKIPEKTLDKNKTNDSLGLDRKSEIPTDDRVECLICIEELKNDDLIRLIPCYHLFHRRCIDTWLLEQSVSCPKCRLDLRLTPENGIKNQNQTLDTIQQSNQNRSSNVIINQNFNRNVDNHWAGSSGTNQTPDTIQQSNQNHSSNVIINQNFNRNVQNYWAGSSETNQTLNIIQQPNQNRSSNVVINQNLNSNMW</sequence>
<feature type="domain" description="RING-type" evidence="4">
    <location>
        <begin position="181"/>
        <end position="223"/>
    </location>
</feature>
<keyword evidence="1" id="KW-0479">Metal-binding</keyword>
<feature type="chain" id="PRO_5015514478" description="RING-type domain-containing protein" evidence="3">
    <location>
        <begin position="16"/>
        <end position="342"/>
    </location>
</feature>
<dbReference type="Gene3D" id="3.30.40.10">
    <property type="entry name" value="Zinc/RING finger domain, C3HC4 (zinc finger)"/>
    <property type="match status" value="1"/>
</dbReference>
<dbReference type="AlphaFoldDB" id="A0A2T9YJL1"/>
<dbReference type="GO" id="GO:0008270">
    <property type="term" value="F:zinc ion binding"/>
    <property type="evidence" value="ECO:0007669"/>
    <property type="project" value="UniProtKB-KW"/>
</dbReference>
<dbReference type="SMART" id="SM00184">
    <property type="entry name" value="RING"/>
    <property type="match status" value="1"/>
</dbReference>
<dbReference type="STRING" id="61424.A0A2T9YJL1"/>
<evidence type="ECO:0000256" key="1">
    <source>
        <dbReference type="PROSITE-ProRule" id="PRU00175"/>
    </source>
</evidence>
<accession>A0A2T9YJL1</accession>
<evidence type="ECO:0000256" key="3">
    <source>
        <dbReference type="SAM" id="SignalP"/>
    </source>
</evidence>
<dbReference type="PANTHER" id="PTHR45676">
    <property type="entry name" value="RING-H2 FINGER PROTEIN ATL51-RELATED"/>
    <property type="match status" value="1"/>
</dbReference>
<feature type="transmembrane region" description="Helical" evidence="2">
    <location>
        <begin position="58"/>
        <end position="77"/>
    </location>
</feature>
<comment type="caution">
    <text evidence="5">The sequence shown here is derived from an EMBL/GenBank/DDBJ whole genome shotgun (WGS) entry which is preliminary data.</text>
</comment>
<keyword evidence="1" id="KW-0863">Zinc-finger</keyword>
<evidence type="ECO:0000256" key="2">
    <source>
        <dbReference type="SAM" id="Phobius"/>
    </source>
</evidence>
<proteinExistence type="predicted"/>
<dbReference type="OrthoDB" id="8062037at2759"/>
<gene>
    <name evidence="5" type="ORF">BB559_003700</name>
</gene>
<keyword evidence="2" id="KW-0472">Membrane</keyword>
<feature type="signal peptide" evidence="3">
    <location>
        <begin position="1"/>
        <end position="15"/>
    </location>
</feature>
<keyword evidence="3" id="KW-0732">Signal</keyword>
<dbReference type="Pfam" id="PF13639">
    <property type="entry name" value="zf-RING_2"/>
    <property type="match status" value="1"/>
</dbReference>
<dbReference type="UniPathway" id="UPA00143"/>
<dbReference type="InterPro" id="IPR001841">
    <property type="entry name" value="Znf_RING"/>
</dbReference>
<dbReference type="InterPro" id="IPR013083">
    <property type="entry name" value="Znf_RING/FYVE/PHD"/>
</dbReference>
<dbReference type="SUPFAM" id="SSF57850">
    <property type="entry name" value="RING/U-box"/>
    <property type="match status" value="1"/>
</dbReference>
<evidence type="ECO:0000313" key="5">
    <source>
        <dbReference type="EMBL" id="PVU92515.1"/>
    </source>
</evidence>
<reference evidence="5 6" key="1">
    <citation type="journal article" date="2018" name="MBio">
        <title>Comparative Genomics Reveals the Core Gene Toolbox for the Fungus-Insect Symbiosis.</title>
        <authorList>
            <person name="Wang Y."/>
            <person name="Stata M."/>
            <person name="Wang W."/>
            <person name="Stajich J.E."/>
            <person name="White M.M."/>
            <person name="Moncalvo J.M."/>
        </authorList>
    </citation>
    <scope>NUCLEOTIDE SEQUENCE [LARGE SCALE GENOMIC DNA]</scope>
    <source>
        <strain evidence="5 6">AUS-77-4</strain>
    </source>
</reference>
<organism evidence="5 6">
    <name type="scientific">Furculomyces boomerangus</name>
    <dbReference type="NCBI Taxonomy" id="61424"/>
    <lineage>
        <taxon>Eukaryota</taxon>
        <taxon>Fungi</taxon>
        <taxon>Fungi incertae sedis</taxon>
        <taxon>Zoopagomycota</taxon>
        <taxon>Kickxellomycotina</taxon>
        <taxon>Harpellomycetes</taxon>
        <taxon>Harpellales</taxon>
        <taxon>Harpellaceae</taxon>
        <taxon>Furculomyces</taxon>
    </lineage>
</organism>
<dbReference type="EMBL" id="MBFT01000361">
    <property type="protein sequence ID" value="PVU92515.1"/>
    <property type="molecule type" value="Genomic_DNA"/>
</dbReference>
<keyword evidence="2" id="KW-1133">Transmembrane helix</keyword>
<evidence type="ECO:0000259" key="4">
    <source>
        <dbReference type="PROSITE" id="PS50089"/>
    </source>
</evidence>
<keyword evidence="6" id="KW-1185">Reference proteome</keyword>
<dbReference type="GO" id="GO:0016567">
    <property type="term" value="P:protein ubiquitination"/>
    <property type="evidence" value="ECO:0007669"/>
    <property type="project" value="UniProtKB-UniPathway"/>
</dbReference>
<keyword evidence="1" id="KW-0862">Zinc</keyword>
<dbReference type="PANTHER" id="PTHR45676:SF41">
    <property type="entry name" value="RING-H2 FINGER PROTEIN ATL66"/>
    <property type="match status" value="1"/>
</dbReference>
<dbReference type="PROSITE" id="PS50089">
    <property type="entry name" value="ZF_RING_2"/>
    <property type="match status" value="1"/>
</dbReference>
<keyword evidence="2" id="KW-0812">Transmembrane</keyword>